<evidence type="ECO:0000313" key="2">
    <source>
        <dbReference type="Proteomes" id="UP000500857"/>
    </source>
</evidence>
<protein>
    <submittedName>
        <fullName evidence="1">Uncharacterized protein</fullName>
    </submittedName>
</protein>
<gene>
    <name evidence="1" type="ORF">HCG48_22775</name>
</gene>
<evidence type="ECO:0000313" key="1">
    <source>
        <dbReference type="EMBL" id="QIZ73899.1"/>
    </source>
</evidence>
<organism evidence="1 2">
    <name type="scientific">Oxynema aestuarii AP17</name>
    <dbReference type="NCBI Taxonomy" id="2064643"/>
    <lineage>
        <taxon>Bacteria</taxon>
        <taxon>Bacillati</taxon>
        <taxon>Cyanobacteriota</taxon>
        <taxon>Cyanophyceae</taxon>
        <taxon>Oscillatoriophycideae</taxon>
        <taxon>Oscillatoriales</taxon>
        <taxon>Oscillatoriaceae</taxon>
        <taxon>Oxynema</taxon>
        <taxon>Oxynema aestuarii</taxon>
    </lineage>
</organism>
<dbReference type="EMBL" id="CP051167">
    <property type="protein sequence ID" value="QIZ73899.1"/>
    <property type="molecule type" value="Genomic_DNA"/>
</dbReference>
<sequence>MFASENLKNEAFLVREDETAFYHKVTAIAEAKYWERALSKVSKNDKRDRFKNDNPSFQIVNYLTGTGVDWGVLTNGREWRLYYRQGSSKAKESYQIDLVEILESEKDEPEQLEKFKYFWLFFRRDAFVKDAYGKTFLDRVREESTTYATEVEAELKKLVFERVFPDLAGGFVAAAYRRGETPGPRAVYEATLSFLYKILFLLYAEGKNLLPSQLEAYREYSLIGMTQEIATRIDRAATFSQAATGWYDKLLSLFHIVDRGDAVLQVPRYNGGLFHLASATNGGTESNENEFLQQTLQPILKTRVAQFEAKMAEIEAVRSQIAK</sequence>
<accession>A0A6H1U8C3</accession>
<reference evidence="1 2" key="1">
    <citation type="submission" date="2020-04" db="EMBL/GenBank/DDBJ databases">
        <authorList>
            <person name="Basu S."/>
            <person name="Maruthanayagam V."/>
            <person name="Chakraborty S."/>
            <person name="Pramanik A."/>
            <person name="Mukherjee J."/>
            <person name="Brink B."/>
        </authorList>
    </citation>
    <scope>NUCLEOTIDE SEQUENCE [LARGE SCALE GENOMIC DNA]</scope>
    <source>
        <strain evidence="1 2">AP17</strain>
    </source>
</reference>
<dbReference type="AlphaFoldDB" id="A0A6H1U8C3"/>
<proteinExistence type="predicted"/>
<name>A0A6H1U8C3_9CYAN</name>
<dbReference type="KEGG" id="oxy:HCG48_22775"/>
<keyword evidence="2" id="KW-1185">Reference proteome</keyword>
<dbReference type="Proteomes" id="UP000500857">
    <property type="component" value="Chromosome"/>
</dbReference>